<feature type="coiled-coil region" evidence="1">
    <location>
        <begin position="397"/>
        <end position="435"/>
    </location>
</feature>
<name>A0AA46DCV3_9BURK</name>
<feature type="coiled-coil region" evidence="1">
    <location>
        <begin position="461"/>
        <end position="552"/>
    </location>
</feature>
<feature type="domain" description="Bacteriophage tail tape measure N-terminal" evidence="2">
    <location>
        <begin position="49"/>
        <end position="181"/>
    </location>
</feature>
<gene>
    <name evidence="3" type="ORF">EV676_10647</name>
</gene>
<evidence type="ECO:0000313" key="3">
    <source>
        <dbReference type="EMBL" id="TCP06564.1"/>
    </source>
</evidence>
<dbReference type="AlphaFoldDB" id="A0AA46DCV3"/>
<keyword evidence="1" id="KW-0175">Coiled coil</keyword>
<comment type="caution">
    <text evidence="3">The sequence shown here is derived from an EMBL/GenBank/DDBJ whole genome shotgun (WGS) entry which is preliminary data.</text>
</comment>
<dbReference type="Proteomes" id="UP000294772">
    <property type="component" value="Unassembled WGS sequence"/>
</dbReference>
<evidence type="ECO:0000256" key="1">
    <source>
        <dbReference type="SAM" id="Coils"/>
    </source>
</evidence>
<proteinExistence type="predicted"/>
<evidence type="ECO:0000313" key="4">
    <source>
        <dbReference type="Proteomes" id="UP000294772"/>
    </source>
</evidence>
<reference evidence="3 4" key="1">
    <citation type="submission" date="2019-03" db="EMBL/GenBank/DDBJ databases">
        <title>Genomic Encyclopedia of Type Strains, Phase IV (KMG-IV): sequencing the most valuable type-strain genomes for metagenomic binning, comparative biology and taxonomic classification.</title>
        <authorList>
            <person name="Goeker M."/>
        </authorList>
    </citation>
    <scope>NUCLEOTIDE SEQUENCE [LARGE SCALE GENOMIC DNA]</scope>
    <source>
        <strain evidence="3 4">DSM 15264</strain>
    </source>
</reference>
<accession>A0AA46DCV3</accession>
<protein>
    <submittedName>
        <fullName evidence="3">Tail length tape measure protein</fullName>
    </submittedName>
</protein>
<sequence length="761" mass="81112">MAQEAKIQLKAYDATRSAFDAIGRRFASLQKQVDSTSSRMRALGNVAAGLGAALGIGAAINKFVAETKNAEQEQAQLAAVLKSTGEAAGFSIGQLNAMAEAMARQSTFSSGEINRAQTRLLSYTGIVGEQFPKAMQAAIDTAARMGMSIEQAAETVGRALDVPSAGLSSLSKQGFRFTEEQKKMVAELERTGRTAEAQEIVLQALESSYGGAAKAARDTFGGALQALRNEVNNLMTGKDGSLDGVRGSIESLIETLQSDSVRQGFSTIIGALAKVVEWAGKGAAAVASMTTSVAEGVAKFVHGTDEPLERAKQLVNETSYEVRVLSDEISRLQRINTRGQFDAQIAELQSRLEATNAQLKMLRAAQAELERGPIAASPTAAASAPKPVAGPADAAALAGAEEQRKRAADAYKRAVQEANRYLENLKQQLRATKDLTVEETVLMDLREGRIKAAGGVTEQQLIELAREIDQRRQAKELLEAENKAREEAARLNRRTIEAVEQEADAIAQQNQSLREQIEEIGKNAREVADLRAKRLEHAAAIEEETAAMLRNAGASDAEVAARERKARLLRGQASLVREEAEKAAADLDDFAKNAAENIQRYLGESFAQIMEGNFKDIEKSFVSMINRMVAEALAADLSRALFGSLAGGEGGGLLGSAAKYVGGLFGSIFGGGRASGGSTTPGLLHPIVELGEPEVLTMGDRRYLVTPEAGVVEPLRERSAGVGRTVTININQHFAPGTDYRTVSQAAAEAQRALQQGARNL</sequence>
<dbReference type="RefSeq" id="WP_207905385.1">
    <property type="nucleotide sequence ID" value="NZ_CP110416.1"/>
</dbReference>
<feature type="coiled-coil region" evidence="1">
    <location>
        <begin position="338"/>
        <end position="372"/>
    </location>
</feature>
<dbReference type="InterPro" id="IPR009628">
    <property type="entry name" value="Phage_tape_measure_N"/>
</dbReference>
<dbReference type="Pfam" id="PF06791">
    <property type="entry name" value="TMP_2"/>
    <property type="match status" value="1"/>
</dbReference>
<evidence type="ECO:0000259" key="2">
    <source>
        <dbReference type="Pfam" id="PF06791"/>
    </source>
</evidence>
<organism evidence="3 4">
    <name type="scientific">Caldimonas thermodepolymerans</name>
    <dbReference type="NCBI Taxonomy" id="215580"/>
    <lineage>
        <taxon>Bacteria</taxon>
        <taxon>Pseudomonadati</taxon>
        <taxon>Pseudomonadota</taxon>
        <taxon>Betaproteobacteria</taxon>
        <taxon>Burkholderiales</taxon>
        <taxon>Sphaerotilaceae</taxon>
        <taxon>Caldimonas</taxon>
    </lineage>
</organism>
<dbReference type="EMBL" id="SLXF01000006">
    <property type="protein sequence ID" value="TCP06564.1"/>
    <property type="molecule type" value="Genomic_DNA"/>
</dbReference>